<reference evidence="2" key="1">
    <citation type="journal article" date="2019" name="Int. J. Syst. Evol. Microbiol.">
        <title>The Global Catalogue of Microorganisms (GCM) 10K type strain sequencing project: providing services to taxonomists for standard genome sequencing and annotation.</title>
        <authorList>
            <consortium name="The Broad Institute Genomics Platform"/>
            <consortium name="The Broad Institute Genome Sequencing Center for Infectious Disease"/>
            <person name="Wu L."/>
            <person name="Ma J."/>
        </authorList>
    </citation>
    <scope>NUCLEOTIDE SEQUENCE [LARGE SCALE GENOMIC DNA]</scope>
    <source>
        <strain evidence="2">CECT 7184</strain>
    </source>
</reference>
<protein>
    <submittedName>
        <fullName evidence="1">Uncharacterized protein</fullName>
    </submittedName>
</protein>
<keyword evidence="2" id="KW-1185">Reference proteome</keyword>
<proteinExistence type="predicted"/>
<comment type="caution">
    <text evidence="1">The sequence shown here is derived from an EMBL/GenBank/DDBJ whole genome shotgun (WGS) entry which is preliminary data.</text>
</comment>
<accession>A0ABT8CU93</accession>
<dbReference type="PROSITE" id="PS51257">
    <property type="entry name" value="PROKAR_LIPOPROTEIN"/>
    <property type="match status" value="1"/>
</dbReference>
<sequence length="198" mass="22272">MRKIKQLVLILIATAGLLSCEAEKIDEVVKDDSLPGKAILRFQLNGITRIAKGDDVKVFLEGNFITLQATIKDVNTDFSPVVLKIKMTKLATGFYPTNYTSLIDPQNPVPINQLQYTYATFKDRDLTWEYSTQNVETITDMGSLVVNTINVNAQYFEGTFSYTMNPPKEVNGLPLNPVPSPIKIENGYFEYVKYQTSN</sequence>
<evidence type="ECO:0000313" key="1">
    <source>
        <dbReference type="EMBL" id="MDN3707820.1"/>
    </source>
</evidence>
<organism evidence="1 2">
    <name type="scientific">Paenimyroides ceti</name>
    <dbReference type="NCBI Taxonomy" id="395087"/>
    <lineage>
        <taxon>Bacteria</taxon>
        <taxon>Pseudomonadati</taxon>
        <taxon>Bacteroidota</taxon>
        <taxon>Flavobacteriia</taxon>
        <taxon>Flavobacteriales</taxon>
        <taxon>Flavobacteriaceae</taxon>
        <taxon>Paenimyroides</taxon>
    </lineage>
</organism>
<name>A0ABT8CU93_9FLAO</name>
<dbReference type="EMBL" id="JAUFQU010000001">
    <property type="protein sequence ID" value="MDN3707820.1"/>
    <property type="molecule type" value="Genomic_DNA"/>
</dbReference>
<dbReference type="RefSeq" id="WP_290363773.1">
    <property type="nucleotide sequence ID" value="NZ_JAUFQU010000001.1"/>
</dbReference>
<evidence type="ECO:0000313" key="2">
    <source>
        <dbReference type="Proteomes" id="UP001242368"/>
    </source>
</evidence>
<dbReference type="Proteomes" id="UP001242368">
    <property type="component" value="Unassembled WGS sequence"/>
</dbReference>
<gene>
    <name evidence="1" type="ORF">QW060_11925</name>
</gene>